<keyword evidence="5" id="KW-1185">Reference proteome</keyword>
<gene>
    <name evidence="4" type="ORF">IQ235_10070</name>
</gene>
<dbReference type="GO" id="GO:0000160">
    <property type="term" value="P:phosphorelay signal transduction system"/>
    <property type="evidence" value="ECO:0007669"/>
    <property type="project" value="InterPro"/>
</dbReference>
<dbReference type="SUPFAM" id="SSF52172">
    <property type="entry name" value="CheY-like"/>
    <property type="match status" value="1"/>
</dbReference>
<dbReference type="PROSITE" id="PS50110">
    <property type="entry name" value="RESPONSE_REGULATORY"/>
    <property type="match status" value="1"/>
</dbReference>
<dbReference type="AlphaFoldDB" id="A0A928Z8X1"/>
<protein>
    <submittedName>
        <fullName evidence="4">SpoIIE family protein phosphatase</fullName>
    </submittedName>
</protein>
<reference evidence="4" key="1">
    <citation type="submission" date="2020-10" db="EMBL/GenBank/DDBJ databases">
        <authorList>
            <person name="Castelo-Branco R."/>
            <person name="Eusebio N."/>
            <person name="Adriana R."/>
            <person name="Vieira A."/>
            <person name="Brugerolle De Fraissinette N."/>
            <person name="Rezende De Castro R."/>
            <person name="Schneider M.P."/>
            <person name="Vasconcelos V."/>
            <person name="Leao P.N."/>
        </authorList>
    </citation>
    <scope>NUCLEOTIDE SEQUENCE</scope>
    <source>
        <strain evidence="4">LEGE 11467</strain>
    </source>
</reference>
<dbReference type="PANTHER" id="PTHR43156">
    <property type="entry name" value="STAGE II SPORULATION PROTEIN E-RELATED"/>
    <property type="match status" value="1"/>
</dbReference>
<accession>A0A928Z8X1</accession>
<dbReference type="InterPro" id="IPR036457">
    <property type="entry name" value="PPM-type-like_dom_sf"/>
</dbReference>
<feature type="domain" description="Response regulatory" evidence="3">
    <location>
        <begin position="3"/>
        <end position="119"/>
    </location>
</feature>
<dbReference type="InterPro" id="IPR001789">
    <property type="entry name" value="Sig_transdc_resp-reg_receiver"/>
</dbReference>
<organism evidence="4 5">
    <name type="scientific">Zarconia navalis LEGE 11467</name>
    <dbReference type="NCBI Taxonomy" id="1828826"/>
    <lineage>
        <taxon>Bacteria</taxon>
        <taxon>Bacillati</taxon>
        <taxon>Cyanobacteriota</taxon>
        <taxon>Cyanophyceae</taxon>
        <taxon>Oscillatoriophycideae</taxon>
        <taxon>Oscillatoriales</taxon>
        <taxon>Oscillatoriales incertae sedis</taxon>
        <taxon>Zarconia</taxon>
        <taxon>Zarconia navalis</taxon>
    </lineage>
</organism>
<dbReference type="GO" id="GO:0016791">
    <property type="term" value="F:phosphatase activity"/>
    <property type="evidence" value="ECO:0007669"/>
    <property type="project" value="TreeGrafter"/>
</dbReference>
<keyword evidence="1" id="KW-0378">Hydrolase</keyword>
<evidence type="ECO:0000256" key="2">
    <source>
        <dbReference type="PROSITE-ProRule" id="PRU00169"/>
    </source>
</evidence>
<proteinExistence type="predicted"/>
<dbReference type="Pfam" id="PF07228">
    <property type="entry name" value="SpoIIE"/>
    <property type="match status" value="1"/>
</dbReference>
<dbReference type="Gene3D" id="3.40.50.2300">
    <property type="match status" value="1"/>
</dbReference>
<feature type="modified residue" description="4-aspartylphosphate" evidence="2">
    <location>
        <position position="52"/>
    </location>
</feature>
<name>A0A928Z8X1_9CYAN</name>
<dbReference type="InterPro" id="IPR011006">
    <property type="entry name" value="CheY-like_superfamily"/>
</dbReference>
<dbReference type="Gene3D" id="3.60.40.10">
    <property type="entry name" value="PPM-type phosphatase domain"/>
    <property type="match status" value="1"/>
</dbReference>
<evidence type="ECO:0000256" key="1">
    <source>
        <dbReference type="ARBA" id="ARBA00022801"/>
    </source>
</evidence>
<dbReference type="SMART" id="SM00331">
    <property type="entry name" value="PP2C_SIG"/>
    <property type="match status" value="1"/>
</dbReference>
<evidence type="ECO:0000313" key="4">
    <source>
        <dbReference type="EMBL" id="MBE9041123.1"/>
    </source>
</evidence>
<comment type="caution">
    <text evidence="4">The sequence shown here is derived from an EMBL/GenBank/DDBJ whole genome shotgun (WGS) entry which is preliminary data.</text>
</comment>
<dbReference type="RefSeq" id="WP_264321350.1">
    <property type="nucleotide sequence ID" value="NZ_JADEXN010000154.1"/>
</dbReference>
<dbReference type="EMBL" id="JADEXN010000154">
    <property type="protein sequence ID" value="MBE9041123.1"/>
    <property type="molecule type" value="Genomic_DNA"/>
</dbReference>
<evidence type="ECO:0000313" key="5">
    <source>
        <dbReference type="Proteomes" id="UP000621799"/>
    </source>
</evidence>
<dbReference type="CDD" id="cd17574">
    <property type="entry name" value="REC_OmpR"/>
    <property type="match status" value="1"/>
</dbReference>
<evidence type="ECO:0000259" key="3">
    <source>
        <dbReference type="PROSITE" id="PS50110"/>
    </source>
</evidence>
<dbReference type="SMART" id="SM00448">
    <property type="entry name" value="REC"/>
    <property type="match status" value="1"/>
</dbReference>
<dbReference type="Pfam" id="PF00072">
    <property type="entry name" value="Response_reg"/>
    <property type="match status" value="1"/>
</dbReference>
<keyword evidence="2" id="KW-0597">Phosphoprotein</keyword>
<dbReference type="PANTHER" id="PTHR43156:SF2">
    <property type="entry name" value="STAGE II SPORULATION PROTEIN E"/>
    <property type="match status" value="1"/>
</dbReference>
<sequence length="383" mass="42838">MTQILLIDDDPTTRLVLKRALTKQGYKVAVAPNGEEGVAAAQKLRPGLIICDWMMPVMDGLEVCRRVKANPELSTTFFILLTARGAIEDRVTGLDTGADEFLAKPIEINELQARVRAGLRIHQLSQDLQRQKHMLETELNEAADYVRSLLPTSVKDAPVTIDARFIPSKQLGGDCYDFEWLDPNHLAIYLLDVSGHGVGSALLSISVLNVLRSRSLPNTSFYKPSEVLKALNQTFQGSNNSEFYDDKYFTIWYGVYHIESRQLVYASAGHPPAILVVPSTDDRIEIDRLKTPSIPIGMFPESEYTSKECKIAVSSTLYIFSDGVYEIQQPDGTVWGLNAFTELLASYPAKNSDTLDRLLNYIRALNSYEILDDDLSLLQLKFP</sequence>
<dbReference type="Proteomes" id="UP000621799">
    <property type="component" value="Unassembled WGS sequence"/>
</dbReference>
<dbReference type="InterPro" id="IPR001932">
    <property type="entry name" value="PPM-type_phosphatase-like_dom"/>
</dbReference>
<dbReference type="InterPro" id="IPR052016">
    <property type="entry name" value="Bact_Sigma-Reg"/>
</dbReference>